<dbReference type="InterPro" id="IPR003594">
    <property type="entry name" value="HATPase_dom"/>
</dbReference>
<dbReference type="Gene3D" id="3.30.450.40">
    <property type="match status" value="1"/>
</dbReference>
<evidence type="ECO:0000256" key="10">
    <source>
        <dbReference type="ARBA" id="ARBA00022840"/>
    </source>
</evidence>
<feature type="transmembrane region" description="Helical" evidence="14">
    <location>
        <begin position="41"/>
        <end position="62"/>
    </location>
</feature>
<dbReference type="GO" id="GO:0071555">
    <property type="term" value="P:cell wall organization"/>
    <property type="evidence" value="ECO:0007669"/>
    <property type="project" value="InterPro"/>
</dbReference>
<dbReference type="InterPro" id="IPR005467">
    <property type="entry name" value="His_kinase_dom"/>
</dbReference>
<feature type="transmembrane region" description="Helical" evidence="14">
    <location>
        <begin position="185"/>
        <end position="212"/>
    </location>
</feature>
<dbReference type="Pfam" id="PF07694">
    <property type="entry name" value="5TM-5TMR_LYT"/>
    <property type="match status" value="1"/>
</dbReference>
<dbReference type="Gene3D" id="1.10.1760.20">
    <property type="match status" value="1"/>
</dbReference>
<gene>
    <name evidence="16" type="ORF">FC60_GL000521</name>
</gene>
<evidence type="ECO:0000256" key="6">
    <source>
        <dbReference type="ARBA" id="ARBA00022679"/>
    </source>
</evidence>
<comment type="caution">
    <text evidence="16">The sequence shown here is derived from an EMBL/GenBank/DDBJ whole genome shotgun (WGS) entry which is preliminary data.</text>
</comment>
<keyword evidence="9 16" id="KW-0418">Kinase</keyword>
<feature type="transmembrane region" description="Helical" evidence="14">
    <location>
        <begin position="160"/>
        <end position="179"/>
    </location>
</feature>
<keyword evidence="13 14" id="KW-0472">Membrane</keyword>
<name>A0A0R1V896_9LACO</name>
<evidence type="ECO:0000256" key="5">
    <source>
        <dbReference type="ARBA" id="ARBA00022553"/>
    </source>
</evidence>
<dbReference type="GO" id="GO:0000155">
    <property type="term" value="F:phosphorelay sensor kinase activity"/>
    <property type="evidence" value="ECO:0007669"/>
    <property type="project" value="InterPro"/>
</dbReference>
<dbReference type="Gene3D" id="3.30.565.10">
    <property type="entry name" value="Histidine kinase-like ATPase, C-terminal domain"/>
    <property type="match status" value="1"/>
</dbReference>
<dbReference type="Proteomes" id="UP000051739">
    <property type="component" value="Unassembled WGS sequence"/>
</dbReference>
<dbReference type="Pfam" id="PF13492">
    <property type="entry name" value="GAF_3"/>
    <property type="match status" value="1"/>
</dbReference>
<keyword evidence="7 14" id="KW-0812">Transmembrane</keyword>
<dbReference type="SUPFAM" id="SSF55874">
    <property type="entry name" value="ATPase domain of HSP90 chaperone/DNA topoisomerase II/histidine kinase"/>
    <property type="match status" value="1"/>
</dbReference>
<feature type="transmembrane region" description="Helical" evidence="14">
    <location>
        <begin position="83"/>
        <end position="109"/>
    </location>
</feature>
<keyword evidence="17" id="KW-1185">Reference proteome</keyword>
<dbReference type="GO" id="GO:0005886">
    <property type="term" value="C:plasma membrane"/>
    <property type="evidence" value="ECO:0007669"/>
    <property type="project" value="UniProtKB-SubCell"/>
</dbReference>
<dbReference type="InterPro" id="IPR050640">
    <property type="entry name" value="Bact_2-comp_sensor_kinase"/>
</dbReference>
<feature type="domain" description="Histidine kinase" evidence="15">
    <location>
        <begin position="482"/>
        <end position="581"/>
    </location>
</feature>
<evidence type="ECO:0000256" key="12">
    <source>
        <dbReference type="ARBA" id="ARBA00023012"/>
    </source>
</evidence>
<evidence type="ECO:0000256" key="4">
    <source>
        <dbReference type="ARBA" id="ARBA00022475"/>
    </source>
</evidence>
<organism evidence="16 17">
    <name type="scientific">Limosilactobacillus gastricus DSM 16045</name>
    <dbReference type="NCBI Taxonomy" id="1423749"/>
    <lineage>
        <taxon>Bacteria</taxon>
        <taxon>Bacillati</taxon>
        <taxon>Bacillota</taxon>
        <taxon>Bacilli</taxon>
        <taxon>Lactobacillales</taxon>
        <taxon>Lactobacillaceae</taxon>
        <taxon>Limosilactobacillus</taxon>
    </lineage>
</organism>
<keyword evidence="5" id="KW-0597">Phosphoprotein</keyword>
<feature type="transmembrane region" description="Helical" evidence="14">
    <location>
        <begin position="12"/>
        <end position="29"/>
    </location>
</feature>
<keyword evidence="12" id="KW-0902">Two-component regulatory system</keyword>
<reference evidence="16 17" key="1">
    <citation type="journal article" date="2015" name="Genome Announc.">
        <title>Expanding the biotechnology potential of lactobacilli through comparative genomics of 213 strains and associated genera.</title>
        <authorList>
            <person name="Sun Z."/>
            <person name="Harris H.M."/>
            <person name="McCann A."/>
            <person name="Guo C."/>
            <person name="Argimon S."/>
            <person name="Zhang W."/>
            <person name="Yang X."/>
            <person name="Jeffery I.B."/>
            <person name="Cooney J.C."/>
            <person name="Kagawa T.F."/>
            <person name="Liu W."/>
            <person name="Song Y."/>
            <person name="Salvetti E."/>
            <person name="Wrobel A."/>
            <person name="Rasinkangas P."/>
            <person name="Parkhill J."/>
            <person name="Rea M.C."/>
            <person name="O'Sullivan O."/>
            <person name="Ritari J."/>
            <person name="Douillard F.P."/>
            <person name="Paul Ross R."/>
            <person name="Yang R."/>
            <person name="Briner A.E."/>
            <person name="Felis G.E."/>
            <person name="de Vos W.M."/>
            <person name="Barrangou R."/>
            <person name="Klaenhammer T.R."/>
            <person name="Caufield P.W."/>
            <person name="Cui Y."/>
            <person name="Zhang H."/>
            <person name="O'Toole P.W."/>
        </authorList>
    </citation>
    <scope>NUCLEOTIDE SEQUENCE [LARGE SCALE GENOMIC DNA]</scope>
    <source>
        <strain evidence="16 17">DSM 16045</strain>
    </source>
</reference>
<dbReference type="InterPro" id="IPR011620">
    <property type="entry name" value="Sig_transdc_His_kinase_LytS_TM"/>
</dbReference>
<evidence type="ECO:0000256" key="1">
    <source>
        <dbReference type="ARBA" id="ARBA00000085"/>
    </source>
</evidence>
<dbReference type="SMART" id="SM00065">
    <property type="entry name" value="GAF"/>
    <property type="match status" value="1"/>
</dbReference>
<accession>A0A0R1V896</accession>
<dbReference type="SUPFAM" id="SSF55781">
    <property type="entry name" value="GAF domain-like"/>
    <property type="match status" value="1"/>
</dbReference>
<dbReference type="PROSITE" id="PS50109">
    <property type="entry name" value="HIS_KIN"/>
    <property type="match status" value="1"/>
</dbReference>
<sequence>MLELSILMMERVGIVVLLGFILVSIPQMRRWLFNPTMAGKFWLIVLFSFVAVIANMTAVVIGPHNEIESSIVMMNLPHGDSLANARVLAISSAGIVGGPFVGGMVGLIAGLHRMMQGGPSGWFYVISSLIIGLASGGMYRSRNHEEQGGDPFAILTTHQAFIVGLVMETLQMVFVLLFSERGWELVSFIAFPMIVINTLGTMVFISVISMYFKQENQTRALQTQTVLNLASSTLPYFRQGLNYDSAQKVAQIILDNTNFAAISLTTTKSILAHVGAGSDHHVATHQMVTNLSREAITTNQVHIAQSKEEIGCSNPNCPLRAAIVVPLNVDQKIVGTLKMYYTESWRLTPVEIELAKGLADLFSSQIALGEAEHQANLVRDAEIKSLQAQVNPHFFFNAINTIAAMIRINSEQARELLIKLSQYFRSNLVGARATTITLDQELAQVEAYLSLEQARFPGKYQVKFDVTANRSLLLPPFAIQILVENAIRYAFKDRRQDNQVTVTAHADQQWLSIAVADNGEGIDPNTLEIYGDQEVESQHGSGTAVYNLNQRLIGLYNDQSRLQIQSSSDGTIVKMKIPVQMGG</sequence>
<dbReference type="PANTHER" id="PTHR34220:SF7">
    <property type="entry name" value="SENSOR HISTIDINE KINASE YPDA"/>
    <property type="match status" value="1"/>
</dbReference>
<dbReference type="GO" id="GO:0005524">
    <property type="term" value="F:ATP binding"/>
    <property type="evidence" value="ECO:0007669"/>
    <property type="project" value="UniProtKB-KW"/>
</dbReference>
<keyword evidence="11 14" id="KW-1133">Transmembrane helix</keyword>
<evidence type="ECO:0000256" key="11">
    <source>
        <dbReference type="ARBA" id="ARBA00022989"/>
    </source>
</evidence>
<evidence type="ECO:0000256" key="3">
    <source>
        <dbReference type="ARBA" id="ARBA00012438"/>
    </source>
</evidence>
<dbReference type="Pfam" id="PF06580">
    <property type="entry name" value="His_kinase"/>
    <property type="match status" value="1"/>
</dbReference>
<evidence type="ECO:0000256" key="14">
    <source>
        <dbReference type="SAM" id="Phobius"/>
    </source>
</evidence>
<dbReference type="RefSeq" id="WP_056937567.1">
    <property type="nucleotide sequence ID" value="NZ_AZFN01000015.1"/>
</dbReference>
<dbReference type="InterPro" id="IPR029016">
    <property type="entry name" value="GAF-like_dom_sf"/>
</dbReference>
<dbReference type="AlphaFoldDB" id="A0A0R1V896"/>
<comment type="subcellular location">
    <subcellularLocation>
        <location evidence="2">Cell membrane</location>
        <topology evidence="2">Multi-pass membrane protein</topology>
    </subcellularLocation>
</comment>
<keyword evidence="4" id="KW-1003">Cell membrane</keyword>
<dbReference type="InterPro" id="IPR003018">
    <property type="entry name" value="GAF"/>
</dbReference>
<dbReference type="InterPro" id="IPR010559">
    <property type="entry name" value="Sig_transdc_His_kin_internal"/>
</dbReference>
<comment type="catalytic activity">
    <reaction evidence="1">
        <text>ATP + protein L-histidine = ADP + protein N-phospho-L-histidine.</text>
        <dbReference type="EC" id="2.7.13.3"/>
    </reaction>
</comment>
<dbReference type="EMBL" id="AZFN01000015">
    <property type="protein sequence ID" value="KRM01727.1"/>
    <property type="molecule type" value="Genomic_DNA"/>
</dbReference>
<evidence type="ECO:0000256" key="8">
    <source>
        <dbReference type="ARBA" id="ARBA00022741"/>
    </source>
</evidence>
<dbReference type="InterPro" id="IPR036890">
    <property type="entry name" value="HATPase_C_sf"/>
</dbReference>
<evidence type="ECO:0000256" key="2">
    <source>
        <dbReference type="ARBA" id="ARBA00004651"/>
    </source>
</evidence>
<evidence type="ECO:0000259" key="15">
    <source>
        <dbReference type="PROSITE" id="PS50109"/>
    </source>
</evidence>
<evidence type="ECO:0000313" key="17">
    <source>
        <dbReference type="Proteomes" id="UP000051739"/>
    </source>
</evidence>
<dbReference type="EC" id="2.7.13.3" evidence="3"/>
<keyword evidence="8" id="KW-0547">Nucleotide-binding</keyword>
<dbReference type="PATRIC" id="fig|1423749.3.peg.525"/>
<dbReference type="PANTHER" id="PTHR34220">
    <property type="entry name" value="SENSOR HISTIDINE KINASE YPDA"/>
    <property type="match status" value="1"/>
</dbReference>
<evidence type="ECO:0000313" key="16">
    <source>
        <dbReference type="EMBL" id="KRM01727.1"/>
    </source>
</evidence>
<evidence type="ECO:0000256" key="13">
    <source>
        <dbReference type="ARBA" id="ARBA00023136"/>
    </source>
</evidence>
<protein>
    <recommendedName>
        <fullName evidence="3">histidine kinase</fullName>
        <ecNumber evidence="3">2.7.13.3</ecNumber>
    </recommendedName>
</protein>
<feature type="transmembrane region" description="Helical" evidence="14">
    <location>
        <begin position="121"/>
        <end position="139"/>
    </location>
</feature>
<evidence type="ECO:0000256" key="9">
    <source>
        <dbReference type="ARBA" id="ARBA00022777"/>
    </source>
</evidence>
<dbReference type="Pfam" id="PF02518">
    <property type="entry name" value="HATPase_c"/>
    <property type="match status" value="1"/>
</dbReference>
<evidence type="ECO:0000256" key="7">
    <source>
        <dbReference type="ARBA" id="ARBA00022692"/>
    </source>
</evidence>
<keyword evidence="10" id="KW-0067">ATP-binding</keyword>
<proteinExistence type="predicted"/>
<keyword evidence="6" id="KW-0808">Transferase</keyword>